<keyword evidence="2" id="KW-1003">Cell membrane</keyword>
<dbReference type="NCBIfam" id="TIGR00361">
    <property type="entry name" value="ComEC_Rec2"/>
    <property type="match status" value="1"/>
</dbReference>
<proteinExistence type="predicted"/>
<comment type="caution">
    <text evidence="10">The sequence shown here is derived from an EMBL/GenBank/DDBJ whole genome shotgun (WGS) entry which is preliminary data.</text>
</comment>
<feature type="transmembrane region" description="Helical" evidence="6">
    <location>
        <begin position="362"/>
        <end position="379"/>
    </location>
</feature>
<gene>
    <name evidence="10" type="ORF">H8E23_01960</name>
</gene>
<feature type="transmembrane region" description="Helical" evidence="6">
    <location>
        <begin position="57"/>
        <end position="75"/>
    </location>
</feature>
<accession>A0A8J6NLS9</accession>
<dbReference type="InterPro" id="IPR004477">
    <property type="entry name" value="ComEC_N"/>
</dbReference>
<evidence type="ECO:0000259" key="9">
    <source>
        <dbReference type="Pfam" id="PF13567"/>
    </source>
</evidence>
<name>A0A8J6NLS9_9BACT</name>
<dbReference type="AlphaFoldDB" id="A0A8J6NLS9"/>
<organism evidence="10 11">
    <name type="scientific">Candidatus Desulfatibia profunda</name>
    <dbReference type="NCBI Taxonomy" id="2841695"/>
    <lineage>
        <taxon>Bacteria</taxon>
        <taxon>Pseudomonadati</taxon>
        <taxon>Thermodesulfobacteriota</taxon>
        <taxon>Desulfobacteria</taxon>
        <taxon>Desulfobacterales</taxon>
        <taxon>Desulfobacterales incertae sedis</taxon>
        <taxon>Candidatus Desulfatibia</taxon>
    </lineage>
</organism>
<feature type="domain" description="DUF4131" evidence="9">
    <location>
        <begin position="27"/>
        <end position="187"/>
    </location>
</feature>
<keyword evidence="4 6" id="KW-1133">Transmembrane helix</keyword>
<evidence type="ECO:0000256" key="6">
    <source>
        <dbReference type="SAM" id="Phobius"/>
    </source>
</evidence>
<evidence type="ECO:0000259" key="7">
    <source>
        <dbReference type="Pfam" id="PF00753"/>
    </source>
</evidence>
<dbReference type="GO" id="GO:0005886">
    <property type="term" value="C:plasma membrane"/>
    <property type="evidence" value="ECO:0007669"/>
    <property type="project" value="UniProtKB-SubCell"/>
</dbReference>
<sequence>MTATIYFRPVIPLLLALVAGTALGFWFPGHAFRAGLLTFLCIAGIVFAVARQKAARILPLVLFTALGYLSIQPWLTPKFPPSHVIHFADTHPLEIAGVIDNDPAKTGNRAKFILRVETLRAKDTYFPATGKIGVTASGSIPELFRGDRVSLVGKIRSIKNFNNPGGFDYKRYMAFKGVQATAYVSGEKLALFERDVKKGIGHLVDHARRSISNLIERTTPADSMGVLKALIIGDKNSISPDLREVFNRAGVGHLLAISGLHIGIVASAAFFFFVRLLSYCKGLLWRAWTKKAAVVLAAIPVLAYGLLAGMSPSTQRAVIMVVVFLMGFLFEREHDPMNTLALAALLILIVDPPSLFSISFQLSFTAVLVIIYGLSCLPNPWKSDPLARQKPRFLPVQQKLFYFLAASFLAITGTMPLSMLYFNQVSLVGLAANVIVVPLIGFLVVPMGLLGVFLYPLTVSGAFLFFKAGTAVLSQALGLVKFFAGLPYAAVKTVTPTYVEICLFYLLLWALLNLTRSQSASSDPQHISGAGPPEQNVKQGEKPGSIFSSQRCALIIVTIVIIAGSADAVYWLNRRFWHNDLRVTVIDVGHGSATLLELPGGHTMLIDGGGFSDNAIFDIGARIVAPLLWRKKIQTVDTLILSHPNSDHLNGLIYIAEHFKVKNAWTNNQAANTIGYNLFMAAIEKGNIQHAVFKTLPRFHEINGVCFDILYPPVDFAAKSKQEWWRDLNNNSLVIKVRFGSKSFLFPGDIKARAETELVAAAGEKLQSTVLLAPHHGSKTSNTEPFLDKINPEVVIISSGQKSRFGFPHQPVLDRYRKRGFRIFNTGLHGAVIMTTDGRSLTVRPTVID</sequence>
<dbReference type="InterPro" id="IPR001279">
    <property type="entry name" value="Metallo-B-lactamas"/>
</dbReference>
<evidence type="ECO:0000256" key="3">
    <source>
        <dbReference type="ARBA" id="ARBA00022692"/>
    </source>
</evidence>
<dbReference type="InterPro" id="IPR004797">
    <property type="entry name" value="Competence_ComEC/Rec2"/>
</dbReference>
<dbReference type="Proteomes" id="UP000603434">
    <property type="component" value="Unassembled WGS sequence"/>
</dbReference>
<dbReference type="InterPro" id="IPR036866">
    <property type="entry name" value="RibonucZ/Hydroxyglut_hydro"/>
</dbReference>
<dbReference type="PANTHER" id="PTHR30619">
    <property type="entry name" value="DNA INTERNALIZATION/COMPETENCE PROTEIN COMEC/REC2"/>
    <property type="match status" value="1"/>
</dbReference>
<comment type="subcellular location">
    <subcellularLocation>
        <location evidence="1">Cell membrane</location>
        <topology evidence="1">Multi-pass membrane protein</topology>
    </subcellularLocation>
</comment>
<dbReference type="EMBL" id="JACNJH010000069">
    <property type="protein sequence ID" value="MBC8360149.1"/>
    <property type="molecule type" value="Genomic_DNA"/>
</dbReference>
<feature type="transmembrane region" description="Helical" evidence="6">
    <location>
        <begin position="464"/>
        <end position="484"/>
    </location>
</feature>
<dbReference type="InterPro" id="IPR035681">
    <property type="entry name" value="ComA-like_MBL"/>
</dbReference>
<dbReference type="InterPro" id="IPR025405">
    <property type="entry name" value="DUF4131"/>
</dbReference>
<keyword evidence="3 6" id="KW-0812">Transmembrane</keyword>
<evidence type="ECO:0000256" key="4">
    <source>
        <dbReference type="ARBA" id="ARBA00022989"/>
    </source>
</evidence>
<reference evidence="10 11" key="1">
    <citation type="submission" date="2020-08" db="EMBL/GenBank/DDBJ databases">
        <title>Bridging the membrane lipid divide: bacteria of the FCB group superphylum have the potential to synthesize archaeal ether lipids.</title>
        <authorList>
            <person name="Villanueva L."/>
            <person name="Von Meijenfeldt F.A.B."/>
            <person name="Westbye A.B."/>
            <person name="Yadav S."/>
            <person name="Hopmans E.C."/>
            <person name="Dutilh B.E."/>
            <person name="Sinninghe Damste J.S."/>
        </authorList>
    </citation>
    <scope>NUCLEOTIDE SEQUENCE [LARGE SCALE GENOMIC DNA]</scope>
    <source>
        <strain evidence="10">NIOZ-UU30</strain>
    </source>
</reference>
<feature type="transmembrane region" description="Helical" evidence="6">
    <location>
        <begin position="434"/>
        <end position="457"/>
    </location>
</feature>
<dbReference type="Pfam" id="PF00753">
    <property type="entry name" value="Lactamase_B"/>
    <property type="match status" value="1"/>
</dbReference>
<feature type="transmembrane region" description="Helical" evidence="6">
    <location>
        <begin position="288"/>
        <end position="307"/>
    </location>
</feature>
<evidence type="ECO:0000256" key="2">
    <source>
        <dbReference type="ARBA" id="ARBA00022475"/>
    </source>
</evidence>
<feature type="transmembrane region" description="Helical" evidence="6">
    <location>
        <begin position="400"/>
        <end position="422"/>
    </location>
</feature>
<dbReference type="PANTHER" id="PTHR30619:SF1">
    <property type="entry name" value="RECOMBINATION PROTEIN 2"/>
    <property type="match status" value="1"/>
</dbReference>
<dbReference type="NCBIfam" id="TIGR00360">
    <property type="entry name" value="ComEC_N-term"/>
    <property type="match status" value="1"/>
</dbReference>
<evidence type="ECO:0000256" key="5">
    <source>
        <dbReference type="ARBA" id="ARBA00023136"/>
    </source>
</evidence>
<protein>
    <submittedName>
        <fullName evidence="10">DNA internalization-related competence protein ComEC/Rec2</fullName>
    </submittedName>
</protein>
<dbReference type="Pfam" id="PF13567">
    <property type="entry name" value="DUF4131"/>
    <property type="match status" value="1"/>
</dbReference>
<feature type="transmembrane region" description="Helical" evidence="6">
    <location>
        <begin position="254"/>
        <end position="276"/>
    </location>
</feature>
<dbReference type="Pfam" id="PF03772">
    <property type="entry name" value="Competence"/>
    <property type="match status" value="1"/>
</dbReference>
<feature type="domain" description="Metallo-beta-lactamase" evidence="7">
    <location>
        <begin position="587"/>
        <end position="799"/>
    </location>
</feature>
<keyword evidence="5 6" id="KW-0472">Membrane</keyword>
<dbReference type="InterPro" id="IPR052159">
    <property type="entry name" value="Competence_DNA_uptake"/>
</dbReference>
<feature type="transmembrane region" description="Helical" evidence="6">
    <location>
        <begin position="34"/>
        <end position="50"/>
    </location>
</feature>
<feature type="domain" description="ComEC/Rec2-related protein" evidence="8">
    <location>
        <begin position="230"/>
        <end position="514"/>
    </location>
</feature>
<evidence type="ECO:0000256" key="1">
    <source>
        <dbReference type="ARBA" id="ARBA00004651"/>
    </source>
</evidence>
<feature type="transmembrane region" description="Helical" evidence="6">
    <location>
        <begin position="552"/>
        <end position="572"/>
    </location>
</feature>
<evidence type="ECO:0000313" key="10">
    <source>
        <dbReference type="EMBL" id="MBC8360149.1"/>
    </source>
</evidence>
<dbReference type="Gene3D" id="3.60.15.10">
    <property type="entry name" value="Ribonuclease Z/Hydroxyacylglutathione hydrolase-like"/>
    <property type="match status" value="1"/>
</dbReference>
<dbReference type="GO" id="GO:0030420">
    <property type="term" value="P:establishment of competence for transformation"/>
    <property type="evidence" value="ECO:0007669"/>
    <property type="project" value="InterPro"/>
</dbReference>
<dbReference type="CDD" id="cd07731">
    <property type="entry name" value="ComA-like_MBL-fold"/>
    <property type="match status" value="1"/>
</dbReference>
<evidence type="ECO:0000313" key="11">
    <source>
        <dbReference type="Proteomes" id="UP000603434"/>
    </source>
</evidence>
<evidence type="ECO:0000259" key="8">
    <source>
        <dbReference type="Pfam" id="PF03772"/>
    </source>
</evidence>
<dbReference type="SUPFAM" id="SSF56281">
    <property type="entry name" value="Metallo-hydrolase/oxidoreductase"/>
    <property type="match status" value="1"/>
</dbReference>
<feature type="transmembrane region" description="Helical" evidence="6">
    <location>
        <begin position="496"/>
        <end position="514"/>
    </location>
</feature>